<dbReference type="EMBL" id="BARS01005734">
    <property type="protein sequence ID" value="GAF77906.1"/>
    <property type="molecule type" value="Genomic_DNA"/>
</dbReference>
<dbReference type="InterPro" id="IPR024747">
    <property type="entry name" value="Pyridox_Oxase-rel"/>
</dbReference>
<dbReference type="SUPFAM" id="SSF50475">
    <property type="entry name" value="FMN-binding split barrel"/>
    <property type="match status" value="1"/>
</dbReference>
<organism evidence="1">
    <name type="scientific">marine sediment metagenome</name>
    <dbReference type="NCBI Taxonomy" id="412755"/>
    <lineage>
        <taxon>unclassified sequences</taxon>
        <taxon>metagenomes</taxon>
        <taxon>ecological metagenomes</taxon>
    </lineage>
</organism>
<dbReference type="InterPro" id="IPR012349">
    <property type="entry name" value="Split_barrel_FMN-bd"/>
</dbReference>
<evidence type="ECO:0008006" key="2">
    <source>
        <dbReference type="Google" id="ProtNLM"/>
    </source>
</evidence>
<proteinExistence type="predicted"/>
<evidence type="ECO:0000313" key="1">
    <source>
        <dbReference type="EMBL" id="GAF77906.1"/>
    </source>
</evidence>
<accession>X0SRY9</accession>
<comment type="caution">
    <text evidence="1">The sequence shown here is derived from an EMBL/GenBank/DDBJ whole genome shotgun (WGS) entry which is preliminary data.</text>
</comment>
<protein>
    <recommendedName>
        <fullName evidence="2">Pyridoxamine 5'-phosphate oxidase putative domain-containing protein</fullName>
    </recommendedName>
</protein>
<name>X0SRY9_9ZZZZ</name>
<dbReference type="AlphaFoldDB" id="X0SRY9"/>
<dbReference type="Pfam" id="PF12900">
    <property type="entry name" value="Pyridox_ox_2"/>
    <property type="match status" value="1"/>
</dbReference>
<gene>
    <name evidence="1" type="ORF">S01H1_11254</name>
</gene>
<dbReference type="PANTHER" id="PTHR34071">
    <property type="entry name" value="5-NITROIMIDAZOLE ANTIBIOTICS RESISTANCE PROTEIN, NIMA-FAMILY-RELATED PROTEIN-RELATED"/>
    <property type="match status" value="1"/>
</dbReference>
<dbReference type="Gene3D" id="2.30.110.10">
    <property type="entry name" value="Electron Transport, Fmn-binding Protein, Chain A"/>
    <property type="match status" value="1"/>
</dbReference>
<reference evidence="1" key="1">
    <citation type="journal article" date="2014" name="Front. Microbiol.">
        <title>High frequency of phylogenetically diverse reductive dehalogenase-homologous genes in deep subseafloor sedimentary metagenomes.</title>
        <authorList>
            <person name="Kawai M."/>
            <person name="Futagami T."/>
            <person name="Toyoda A."/>
            <person name="Takaki Y."/>
            <person name="Nishi S."/>
            <person name="Hori S."/>
            <person name="Arai W."/>
            <person name="Tsubouchi T."/>
            <person name="Morono Y."/>
            <person name="Uchiyama I."/>
            <person name="Ito T."/>
            <person name="Fujiyama A."/>
            <person name="Inagaki F."/>
            <person name="Takami H."/>
        </authorList>
    </citation>
    <scope>NUCLEOTIDE SEQUENCE</scope>
    <source>
        <strain evidence="1">Expedition CK06-06</strain>
    </source>
</reference>
<sequence>MSFGYDGAALFFHTAQSGKKIEFLESNNRVCFEFERNVGLQTSPDVACKWTFAFESVIGYGSVSELIDPAEKTRGLDQIMLHYSGKRWELDTSLLARTRVWQVLIDSLTGKRGEEKAG</sequence>
<dbReference type="PANTHER" id="PTHR34071:SF2">
    <property type="entry name" value="FLAVIN-NUCLEOTIDE-BINDING PROTEIN"/>
    <property type="match status" value="1"/>
</dbReference>